<dbReference type="EMBL" id="JARFPK010000010">
    <property type="protein sequence ID" value="MDF0590269.1"/>
    <property type="molecule type" value="Genomic_DNA"/>
</dbReference>
<dbReference type="Gene3D" id="2.20.25.10">
    <property type="match status" value="1"/>
</dbReference>
<accession>A0ABT5X6E8</accession>
<organism evidence="1 2">
    <name type="scientific">Candidatus Methanocrinis natronophilus</name>
    <dbReference type="NCBI Taxonomy" id="3033396"/>
    <lineage>
        <taxon>Archaea</taxon>
        <taxon>Methanobacteriati</taxon>
        <taxon>Methanobacteriota</taxon>
        <taxon>Stenosarchaea group</taxon>
        <taxon>Methanomicrobia</taxon>
        <taxon>Methanotrichales</taxon>
        <taxon>Methanotrichaceae</taxon>
        <taxon>Methanocrinis</taxon>
    </lineage>
</organism>
<evidence type="ECO:0000313" key="2">
    <source>
        <dbReference type="Proteomes" id="UP001220010"/>
    </source>
</evidence>
<dbReference type="SUPFAM" id="SSF158997">
    <property type="entry name" value="Trm112p-like"/>
    <property type="match status" value="1"/>
</dbReference>
<sequence length="64" mass="7158">MKRDLMEILACPVCKGDLDLEVFEEGEGEILTGKLCCKSCGEVYPIEDGIPNMLPPELREEMAR</sequence>
<comment type="caution">
    <text evidence="1">The sequence shown here is derived from an EMBL/GenBank/DDBJ whole genome shotgun (WGS) entry which is preliminary data.</text>
</comment>
<dbReference type="Proteomes" id="UP001220010">
    <property type="component" value="Unassembled WGS sequence"/>
</dbReference>
<dbReference type="Pfam" id="PF03966">
    <property type="entry name" value="Trm112p"/>
    <property type="match status" value="1"/>
</dbReference>
<proteinExistence type="predicted"/>
<keyword evidence="2" id="KW-1185">Reference proteome</keyword>
<protein>
    <submittedName>
        <fullName evidence="1">Methytransferase partner Trm112</fullName>
    </submittedName>
</protein>
<dbReference type="PANTHER" id="PTHR33505">
    <property type="entry name" value="ZGC:162634"/>
    <property type="match status" value="1"/>
</dbReference>
<dbReference type="NCBIfam" id="NF038101">
    <property type="entry name" value="Trm112_arch"/>
    <property type="match status" value="1"/>
</dbReference>
<name>A0ABT5X6E8_9EURY</name>
<gene>
    <name evidence="1" type="ORF">P0O15_03655</name>
</gene>
<dbReference type="InterPro" id="IPR005651">
    <property type="entry name" value="Trm112-like"/>
</dbReference>
<evidence type="ECO:0000313" key="1">
    <source>
        <dbReference type="EMBL" id="MDF0590269.1"/>
    </source>
</evidence>
<reference evidence="1 2" key="1">
    <citation type="submission" date="2023-03" db="EMBL/GenBank/DDBJ databases">
        <title>WGS of Methanotrichaceae archaeon Mx.</title>
        <authorList>
            <person name="Sorokin D.Y."/>
            <person name="Merkel A.Y."/>
        </authorList>
    </citation>
    <scope>NUCLEOTIDE SEQUENCE [LARGE SCALE GENOMIC DNA]</scope>
    <source>
        <strain evidence="1 2">Mx</strain>
    </source>
</reference>
<dbReference type="PANTHER" id="PTHR33505:SF4">
    <property type="entry name" value="PROTEIN PREY, MITOCHONDRIAL"/>
    <property type="match status" value="1"/>
</dbReference>
<dbReference type="RefSeq" id="WP_316966022.1">
    <property type="nucleotide sequence ID" value="NZ_JARFPK010000010.1"/>
</dbReference>